<evidence type="ECO:0000313" key="3">
    <source>
        <dbReference type="Proteomes" id="UP000836841"/>
    </source>
</evidence>
<evidence type="ECO:0000313" key="2">
    <source>
        <dbReference type="EMBL" id="CAH2078286.1"/>
    </source>
</evidence>
<accession>A0AAU9T262</accession>
<dbReference type="PANTHER" id="PTHR44259">
    <property type="entry name" value="OS07G0183000 PROTEIN-RELATED"/>
    <property type="match status" value="1"/>
</dbReference>
<protein>
    <recommendedName>
        <fullName evidence="1">KIB1-4 beta-propeller domain-containing protein</fullName>
    </recommendedName>
</protein>
<dbReference type="InterPro" id="IPR050942">
    <property type="entry name" value="F-box_BR-signaling"/>
</dbReference>
<dbReference type="Proteomes" id="UP000836841">
    <property type="component" value="Chromosome 7"/>
</dbReference>
<keyword evidence="3" id="KW-1185">Reference proteome</keyword>
<dbReference type="InterPro" id="IPR005174">
    <property type="entry name" value="KIB1-4_b-propeller"/>
</dbReference>
<dbReference type="Pfam" id="PF03478">
    <property type="entry name" value="Beta-prop_KIB1-4"/>
    <property type="match status" value="1"/>
</dbReference>
<sequence length="325" mass="37806">MIGRESANGSVCFWARIVLKQSAKSLFNPEEKEQLYKTQDLGLEFARSVCMKTYGSWLLMRDPLNNLYILNLFTQQRINLPPSESQLGKTKMERRRYGLRIRSPVFWIDEKTKHYIVFWRLGSKCVVYTKKGDTSWFQIPKTSGCRDLVYKDHTLYFLSKSDHCFKIVDFSGEIPQETFQRSVTVRSLSQNFRLLETKLVVTVTGEVLMVEKCSTSLSNRWAFRVSKVYSSGLHNRHKPIYSLGDELMLLDQGITVLANDTDGFVRNSIYFSATREANRHCIFLYDLETGKTERLHKINSSSVQFSSAQWFLPVKSDVHTKMNFY</sequence>
<reference evidence="2 3" key="1">
    <citation type="submission" date="2022-03" db="EMBL/GenBank/DDBJ databases">
        <authorList>
            <person name="Nunn A."/>
            <person name="Chopra R."/>
            <person name="Nunn A."/>
            <person name="Contreras Garrido A."/>
        </authorList>
    </citation>
    <scope>NUCLEOTIDE SEQUENCE [LARGE SCALE GENOMIC DNA]</scope>
</reference>
<dbReference type="PANTHER" id="PTHR44259:SF26">
    <property type="entry name" value="F-BOX FAMILY PROTEIN-LIKE PROTEIN"/>
    <property type="match status" value="1"/>
</dbReference>
<organism evidence="2 3">
    <name type="scientific">Thlaspi arvense</name>
    <name type="common">Field penny-cress</name>
    <dbReference type="NCBI Taxonomy" id="13288"/>
    <lineage>
        <taxon>Eukaryota</taxon>
        <taxon>Viridiplantae</taxon>
        <taxon>Streptophyta</taxon>
        <taxon>Embryophyta</taxon>
        <taxon>Tracheophyta</taxon>
        <taxon>Spermatophyta</taxon>
        <taxon>Magnoliopsida</taxon>
        <taxon>eudicotyledons</taxon>
        <taxon>Gunneridae</taxon>
        <taxon>Pentapetalae</taxon>
        <taxon>rosids</taxon>
        <taxon>malvids</taxon>
        <taxon>Brassicales</taxon>
        <taxon>Brassicaceae</taxon>
        <taxon>Thlaspideae</taxon>
        <taxon>Thlaspi</taxon>
    </lineage>
</organism>
<name>A0AAU9T262_THLAR</name>
<proteinExistence type="predicted"/>
<gene>
    <name evidence="2" type="ORF">TAV2_LOCUS24834</name>
</gene>
<evidence type="ECO:0000259" key="1">
    <source>
        <dbReference type="Pfam" id="PF03478"/>
    </source>
</evidence>
<feature type="domain" description="KIB1-4 beta-propeller" evidence="1">
    <location>
        <begin position="27"/>
        <end position="286"/>
    </location>
</feature>
<dbReference type="AlphaFoldDB" id="A0AAU9T262"/>
<dbReference type="EMBL" id="OU466863">
    <property type="protein sequence ID" value="CAH2078286.1"/>
    <property type="molecule type" value="Genomic_DNA"/>
</dbReference>